<keyword evidence="3" id="KW-1185">Reference proteome</keyword>
<reference evidence="2 3" key="1">
    <citation type="submission" date="2016-10" db="EMBL/GenBank/DDBJ databases">
        <authorList>
            <person name="de Groot N.N."/>
        </authorList>
    </citation>
    <scope>NUCLEOTIDE SEQUENCE [LARGE SCALE GENOMIC DNA]</scope>
    <source>
        <strain evidence="2 3">LMG 23650</strain>
    </source>
</reference>
<keyword evidence="1" id="KW-0812">Transmembrane</keyword>
<accession>A0A1I3GSN1</accession>
<proteinExistence type="predicted"/>
<dbReference type="OrthoDB" id="6184326at2"/>
<sequence>MWIVVIGLLANLLMSYAAYSDFADMAAMGLPPSITSALVYVLVFFWALSLAGLILILTGKKKPGAIMVIVGSIIVIPVGLIAIIGARNVIKSLGNDLDARRKLAPGGDAAPPSV</sequence>
<dbReference type="RefSeq" id="WP_091010442.1">
    <property type="nucleotide sequence ID" value="NZ_CP041745.1"/>
</dbReference>
<evidence type="ECO:0000313" key="2">
    <source>
        <dbReference type="EMBL" id="SFI26434.1"/>
    </source>
</evidence>
<dbReference type="STRING" id="420953.SAMN05192543_102669"/>
<keyword evidence="1" id="KW-1133">Transmembrane helix</keyword>
<dbReference type="Proteomes" id="UP000199548">
    <property type="component" value="Unassembled WGS sequence"/>
</dbReference>
<evidence type="ECO:0000313" key="3">
    <source>
        <dbReference type="Proteomes" id="UP000199548"/>
    </source>
</evidence>
<dbReference type="EMBL" id="FOQU01000002">
    <property type="protein sequence ID" value="SFI26434.1"/>
    <property type="molecule type" value="Genomic_DNA"/>
</dbReference>
<dbReference type="AlphaFoldDB" id="A0A1I3GSN1"/>
<protein>
    <submittedName>
        <fullName evidence="2">Uncharacterized protein</fullName>
    </submittedName>
</protein>
<organism evidence="2 3">
    <name type="scientific">Paraburkholderia megapolitana</name>
    <dbReference type="NCBI Taxonomy" id="420953"/>
    <lineage>
        <taxon>Bacteria</taxon>
        <taxon>Pseudomonadati</taxon>
        <taxon>Pseudomonadota</taxon>
        <taxon>Betaproteobacteria</taxon>
        <taxon>Burkholderiales</taxon>
        <taxon>Burkholderiaceae</taxon>
        <taxon>Paraburkholderia</taxon>
    </lineage>
</organism>
<gene>
    <name evidence="2" type="ORF">SAMN05192543_102669</name>
</gene>
<evidence type="ECO:0000256" key="1">
    <source>
        <dbReference type="SAM" id="Phobius"/>
    </source>
</evidence>
<name>A0A1I3GSN1_9BURK</name>
<feature type="transmembrane region" description="Helical" evidence="1">
    <location>
        <begin position="64"/>
        <end position="86"/>
    </location>
</feature>
<feature type="transmembrane region" description="Helical" evidence="1">
    <location>
        <begin position="33"/>
        <end position="57"/>
    </location>
</feature>
<keyword evidence="1" id="KW-0472">Membrane</keyword>